<dbReference type="RefSeq" id="WP_266337942.1">
    <property type="nucleotide sequence ID" value="NZ_JAPKNK010000002.1"/>
</dbReference>
<dbReference type="GO" id="GO:0016787">
    <property type="term" value="F:hydrolase activity"/>
    <property type="evidence" value="ECO:0007669"/>
    <property type="project" value="UniProtKB-KW"/>
</dbReference>
<accession>A0A9X3E1N0</accession>
<reference evidence="3" key="1">
    <citation type="submission" date="2022-11" db="EMBL/GenBank/DDBJ databases">
        <title>Biodiversity and phylogenetic relationships of bacteria.</title>
        <authorList>
            <person name="Machado R.A.R."/>
            <person name="Bhat A."/>
            <person name="Loulou A."/>
            <person name="Kallel S."/>
        </authorList>
    </citation>
    <scope>NUCLEOTIDE SEQUENCE</scope>
    <source>
        <strain evidence="3">K-TC2</strain>
    </source>
</reference>
<dbReference type="PANTHER" id="PTHR30536">
    <property type="entry name" value="ALTRONATE/GALACTARATE DEHYDRATASE"/>
    <property type="match status" value="1"/>
</dbReference>
<dbReference type="AlphaFoldDB" id="A0A9X3E1N0"/>
<protein>
    <submittedName>
        <fullName evidence="3">UxaA family hydrolase</fullName>
    </submittedName>
</protein>
<evidence type="ECO:0000313" key="3">
    <source>
        <dbReference type="EMBL" id="MCX5568987.1"/>
    </source>
</evidence>
<keyword evidence="4" id="KW-1185">Reference proteome</keyword>
<proteinExistence type="predicted"/>
<dbReference type="PANTHER" id="PTHR30536:SF5">
    <property type="entry name" value="ALTRONATE DEHYDRATASE"/>
    <property type="match status" value="1"/>
</dbReference>
<gene>
    <name evidence="3" type="ORF">OSH07_07255</name>
</gene>
<organism evidence="3 4">
    <name type="scientific">Kaistia nematophila</name>
    <dbReference type="NCBI Taxonomy" id="2994654"/>
    <lineage>
        <taxon>Bacteria</taxon>
        <taxon>Pseudomonadati</taxon>
        <taxon>Pseudomonadota</taxon>
        <taxon>Alphaproteobacteria</taxon>
        <taxon>Hyphomicrobiales</taxon>
        <taxon>Kaistiaceae</taxon>
        <taxon>Kaistia</taxon>
    </lineage>
</organism>
<dbReference type="Gene3D" id="2.30.130.110">
    <property type="match status" value="1"/>
</dbReference>
<dbReference type="Proteomes" id="UP001144805">
    <property type="component" value="Unassembled WGS sequence"/>
</dbReference>
<dbReference type="InterPro" id="IPR013974">
    <property type="entry name" value="SAF"/>
</dbReference>
<keyword evidence="3" id="KW-0378">Hydrolase</keyword>
<dbReference type="InterPro" id="IPR052172">
    <property type="entry name" value="UxaA_altronate/galactarate_dh"/>
</dbReference>
<dbReference type="EMBL" id="JAPKNK010000002">
    <property type="protein sequence ID" value="MCX5568987.1"/>
    <property type="molecule type" value="Genomic_DNA"/>
</dbReference>
<dbReference type="GO" id="GO:0019698">
    <property type="term" value="P:D-galacturonate catabolic process"/>
    <property type="evidence" value="ECO:0007669"/>
    <property type="project" value="TreeGrafter"/>
</dbReference>
<dbReference type="GO" id="GO:0016829">
    <property type="term" value="F:lyase activity"/>
    <property type="evidence" value="ECO:0007669"/>
    <property type="project" value="UniProtKB-KW"/>
</dbReference>
<dbReference type="SMART" id="SM00858">
    <property type="entry name" value="SAF"/>
    <property type="match status" value="1"/>
</dbReference>
<feature type="domain" description="SAF" evidence="2">
    <location>
        <begin position="30"/>
        <end position="101"/>
    </location>
</feature>
<sequence length="120" mass="12392">MPNPSPDPSHDLAPAVSGTDSRLLLLFEDDNVLVARMRIRAGEAVSVEGTAVTLAADLPLGHKLARRTIAAGEKIVKYGAPIGTATEAIAAGTPVHVHNVKSDYTPTYHLMDAAKAGAGA</sequence>
<name>A0A9X3E1N0_9HYPH</name>
<evidence type="ECO:0000256" key="1">
    <source>
        <dbReference type="ARBA" id="ARBA00023239"/>
    </source>
</evidence>
<comment type="caution">
    <text evidence="3">The sequence shown here is derived from an EMBL/GenBank/DDBJ whole genome shotgun (WGS) entry which is preliminary data.</text>
</comment>
<dbReference type="CDD" id="cd11613">
    <property type="entry name" value="SAF_AH_GD"/>
    <property type="match status" value="1"/>
</dbReference>
<evidence type="ECO:0000313" key="4">
    <source>
        <dbReference type="Proteomes" id="UP001144805"/>
    </source>
</evidence>
<evidence type="ECO:0000259" key="2">
    <source>
        <dbReference type="SMART" id="SM00858"/>
    </source>
</evidence>
<keyword evidence="1" id="KW-0456">Lyase</keyword>
<dbReference type="InterPro" id="IPR044144">
    <property type="entry name" value="SAF_UxaA/GarD"/>
</dbReference>
<dbReference type="Pfam" id="PF08666">
    <property type="entry name" value="SAF"/>
    <property type="match status" value="1"/>
</dbReference>